<keyword evidence="3" id="KW-1185">Reference proteome</keyword>
<dbReference type="Proteomes" id="UP000276834">
    <property type="component" value="Unassembled WGS sequence"/>
</dbReference>
<evidence type="ECO:0000256" key="1">
    <source>
        <dbReference type="SAM" id="MobiDB-lite"/>
    </source>
</evidence>
<comment type="caution">
    <text evidence="2">The sequence shown here is derived from an EMBL/GenBank/DDBJ whole genome shotgun (WGS) entry which is preliminary data.</text>
</comment>
<feature type="region of interest" description="Disordered" evidence="1">
    <location>
        <begin position="1"/>
        <end position="21"/>
    </location>
</feature>
<name>A0A3L8SHH9_CHLGU</name>
<evidence type="ECO:0000313" key="3">
    <source>
        <dbReference type="Proteomes" id="UP000276834"/>
    </source>
</evidence>
<proteinExistence type="predicted"/>
<dbReference type="EMBL" id="QUSF01000019">
    <property type="protein sequence ID" value="RLW02167.1"/>
    <property type="molecule type" value="Genomic_DNA"/>
</dbReference>
<evidence type="ECO:0000313" key="2">
    <source>
        <dbReference type="EMBL" id="RLW02167.1"/>
    </source>
</evidence>
<protein>
    <submittedName>
        <fullName evidence="2">Uncharacterized protein</fullName>
    </submittedName>
</protein>
<organism evidence="2 3">
    <name type="scientific">Chloebia gouldiae</name>
    <name type="common">Gouldian finch</name>
    <name type="synonym">Erythrura gouldiae</name>
    <dbReference type="NCBI Taxonomy" id="44316"/>
    <lineage>
        <taxon>Eukaryota</taxon>
        <taxon>Metazoa</taxon>
        <taxon>Chordata</taxon>
        <taxon>Craniata</taxon>
        <taxon>Vertebrata</taxon>
        <taxon>Euteleostomi</taxon>
        <taxon>Archelosauria</taxon>
        <taxon>Archosauria</taxon>
        <taxon>Dinosauria</taxon>
        <taxon>Saurischia</taxon>
        <taxon>Theropoda</taxon>
        <taxon>Coelurosauria</taxon>
        <taxon>Aves</taxon>
        <taxon>Neognathae</taxon>
        <taxon>Neoaves</taxon>
        <taxon>Telluraves</taxon>
        <taxon>Australaves</taxon>
        <taxon>Passeriformes</taxon>
        <taxon>Passeroidea</taxon>
        <taxon>Passeridae</taxon>
        <taxon>Chloebia</taxon>
    </lineage>
</organism>
<accession>A0A3L8SHH9</accession>
<reference evidence="2 3" key="1">
    <citation type="journal article" date="2018" name="Proc. R. Soc. B">
        <title>A non-coding region near Follistatin controls head colour polymorphism in the Gouldian finch.</title>
        <authorList>
            <person name="Toomey M.B."/>
            <person name="Marques C.I."/>
            <person name="Andrade P."/>
            <person name="Araujo P.M."/>
            <person name="Sabatino S."/>
            <person name="Gazda M.A."/>
            <person name="Afonso S."/>
            <person name="Lopes R.J."/>
            <person name="Corbo J.C."/>
            <person name="Carneiro M."/>
        </authorList>
    </citation>
    <scope>NUCLEOTIDE SEQUENCE [LARGE SCALE GENOMIC DNA]</scope>
    <source>
        <strain evidence="2">Red01</strain>
        <tissue evidence="2">Muscle</tissue>
    </source>
</reference>
<gene>
    <name evidence="2" type="ORF">DV515_00007387</name>
</gene>
<dbReference type="AlphaFoldDB" id="A0A3L8SHH9"/>
<feature type="compositionally biased region" description="Basic residues" evidence="1">
    <location>
        <begin position="1"/>
        <end position="10"/>
    </location>
</feature>
<sequence>MRRRRRSRRKGDKESFNPPLNQILQRKRPSLPFCSATGKAEVKRVVKEQSYFLLKIQESQYVNININLKEEVPAVWTFASESLKIW</sequence>